<evidence type="ECO:0000256" key="2">
    <source>
        <dbReference type="ARBA" id="ARBA00022737"/>
    </source>
</evidence>
<dbReference type="SMART" id="SM00028">
    <property type="entry name" value="TPR"/>
    <property type="match status" value="2"/>
</dbReference>
<feature type="transmembrane region" description="Helical" evidence="4">
    <location>
        <begin position="6"/>
        <end position="24"/>
    </location>
</feature>
<dbReference type="GO" id="GO:0030313">
    <property type="term" value="C:cell envelope"/>
    <property type="evidence" value="ECO:0007669"/>
    <property type="project" value="UniProtKB-SubCell"/>
</dbReference>
<keyword evidence="4" id="KW-1133">Transmembrane helix</keyword>
<dbReference type="InterPro" id="IPR017560">
    <property type="entry name" value="Cyt_c_biogenesis_CcmI"/>
</dbReference>
<comment type="subcellular location">
    <subcellularLocation>
        <location evidence="1">Cell envelope</location>
    </subcellularLocation>
</comment>
<feature type="transmembrane region" description="Helical" evidence="4">
    <location>
        <begin position="95"/>
        <end position="112"/>
    </location>
</feature>
<keyword evidence="3" id="KW-0201">Cytochrome c-type biogenesis</keyword>
<sequence>MLVFWIVAIVLVLVMLGLLLPPLLRPNAVVRNDANAEKRAIFRQQFEELEQDKINGVLDASQYEVAKMELERRLLDEVGGEALASTGNGKPDRRLAFILLVLMPLFAVLLYLKLGSPISITIPAVAPDTSGSSELPAAEHSAMAGDIEPLLALLKKKLESKPNDGAGWALLARSYVEIRQHAEAVPAYEKAVKIIQDDPQLLADYADALAVVNGHKLEGKPEELVNQALKLDPHHPKALMLAATAAFDRKDYKHAITYWERLQQDLPADSELLPEVKASLDEAHALSGDNVSSSKIEPKPSVASVPGLSGMVRVAPALSSKLDPAATVFIFARATQGPPMPLAIVRTTVRELPYAYHLDDSSALMPSLKLSQASEVVLVARISKTGDAKAQSGDLQGISAAVKPNGVMDIEINQVVP</sequence>
<protein>
    <submittedName>
        <fullName evidence="7">Formate-dependent nitrite reductase complex subunit NrfG</fullName>
    </submittedName>
</protein>
<evidence type="ECO:0000259" key="5">
    <source>
        <dbReference type="Pfam" id="PF23892"/>
    </source>
</evidence>
<feature type="domain" description="Cytochrome c-type biogenesis protein H Ig-like" evidence="5">
    <location>
        <begin position="311"/>
        <end position="408"/>
    </location>
</feature>
<gene>
    <name evidence="7" type="primary">nrfG_4</name>
    <name evidence="7" type="ORF">GALL_133220</name>
</gene>
<dbReference type="InterPro" id="IPR019734">
    <property type="entry name" value="TPR_rpt"/>
</dbReference>
<accession>A0A1J5SSQ3</accession>
<evidence type="ECO:0000256" key="1">
    <source>
        <dbReference type="ARBA" id="ARBA00004196"/>
    </source>
</evidence>
<dbReference type="Gene3D" id="1.25.40.10">
    <property type="entry name" value="Tetratricopeptide repeat domain"/>
    <property type="match status" value="1"/>
</dbReference>
<keyword evidence="2" id="KW-0677">Repeat</keyword>
<proteinExistence type="predicted"/>
<evidence type="ECO:0000256" key="3">
    <source>
        <dbReference type="ARBA" id="ARBA00022748"/>
    </source>
</evidence>
<dbReference type="PANTHER" id="PTHR47870:SF4">
    <property type="entry name" value="CYTOCHROME C-TYPE BIOGENESIS PROTEIN CYCH"/>
    <property type="match status" value="1"/>
</dbReference>
<reference evidence="7" key="1">
    <citation type="submission" date="2016-10" db="EMBL/GenBank/DDBJ databases">
        <title>Sequence of Gallionella enrichment culture.</title>
        <authorList>
            <person name="Poehlein A."/>
            <person name="Muehling M."/>
            <person name="Daniel R."/>
        </authorList>
    </citation>
    <scope>NUCLEOTIDE SEQUENCE</scope>
</reference>
<dbReference type="GO" id="GO:0017004">
    <property type="term" value="P:cytochrome complex assembly"/>
    <property type="evidence" value="ECO:0007669"/>
    <property type="project" value="UniProtKB-KW"/>
</dbReference>
<keyword evidence="4" id="KW-0812">Transmembrane</keyword>
<dbReference type="NCBIfam" id="TIGR03142">
    <property type="entry name" value="cytochro_ccmI"/>
    <property type="match status" value="1"/>
</dbReference>
<evidence type="ECO:0000259" key="6">
    <source>
        <dbReference type="Pfam" id="PF23914"/>
    </source>
</evidence>
<evidence type="ECO:0000313" key="7">
    <source>
        <dbReference type="EMBL" id="OIR04652.1"/>
    </source>
</evidence>
<dbReference type="PROSITE" id="PS50005">
    <property type="entry name" value="TPR"/>
    <property type="match status" value="1"/>
</dbReference>
<feature type="domain" description="Cytochrome c-type biogenesis protein H TPR" evidence="6">
    <location>
        <begin position="146"/>
        <end position="271"/>
    </location>
</feature>
<evidence type="ECO:0000256" key="4">
    <source>
        <dbReference type="SAM" id="Phobius"/>
    </source>
</evidence>
<dbReference type="PANTHER" id="PTHR47870">
    <property type="entry name" value="CYTOCHROME C-TYPE BIOGENESIS PROTEIN CCMH"/>
    <property type="match status" value="1"/>
</dbReference>
<dbReference type="EMBL" id="MLJW01000056">
    <property type="protein sequence ID" value="OIR04652.1"/>
    <property type="molecule type" value="Genomic_DNA"/>
</dbReference>
<dbReference type="Pfam" id="PF23914">
    <property type="entry name" value="TPR_CcmH_CycH"/>
    <property type="match status" value="1"/>
</dbReference>
<comment type="caution">
    <text evidence="7">The sequence shown here is derived from an EMBL/GenBank/DDBJ whole genome shotgun (WGS) entry which is preliminary data.</text>
</comment>
<name>A0A1J5SSQ3_9ZZZZ</name>
<dbReference type="SUPFAM" id="SSF48452">
    <property type="entry name" value="TPR-like"/>
    <property type="match status" value="1"/>
</dbReference>
<dbReference type="Pfam" id="PF23892">
    <property type="entry name" value="Ig_CycH"/>
    <property type="match status" value="1"/>
</dbReference>
<dbReference type="InterPro" id="IPR056413">
    <property type="entry name" value="TPR_CcmH_CycH"/>
</dbReference>
<dbReference type="InterPro" id="IPR011990">
    <property type="entry name" value="TPR-like_helical_dom_sf"/>
</dbReference>
<organism evidence="7">
    <name type="scientific">mine drainage metagenome</name>
    <dbReference type="NCBI Taxonomy" id="410659"/>
    <lineage>
        <taxon>unclassified sequences</taxon>
        <taxon>metagenomes</taxon>
        <taxon>ecological metagenomes</taxon>
    </lineage>
</organism>
<dbReference type="GO" id="GO:0005886">
    <property type="term" value="C:plasma membrane"/>
    <property type="evidence" value="ECO:0007669"/>
    <property type="project" value="TreeGrafter"/>
</dbReference>
<keyword evidence="4" id="KW-0472">Membrane</keyword>
<dbReference type="AlphaFoldDB" id="A0A1J5SSQ3"/>
<dbReference type="InterPro" id="IPR051263">
    <property type="entry name" value="C-type_cytochrome_biogenesis"/>
</dbReference>
<dbReference type="InterPro" id="IPR056412">
    <property type="entry name" value="Ig_CycH"/>
</dbReference>